<dbReference type="PANTHER" id="PTHR48075:SF1">
    <property type="entry name" value="LAMBDA-CRYSTALLIN HOMOLOG"/>
    <property type="match status" value="1"/>
</dbReference>
<dbReference type="GO" id="GO:0006631">
    <property type="term" value="P:fatty acid metabolic process"/>
    <property type="evidence" value="ECO:0007669"/>
    <property type="project" value="InterPro"/>
</dbReference>
<sequence length="300" mass="32089">MKSAIIGCGVVGSSWALVFARAGHDVAIYDRSPEAAAAAVAFVASVDASSAARCRVAADLADALKGADYVQESAPERLPIKQALYKEMDDLLERGAIVGSSTSGFPASSFTEGLANAARCLVAHPINPPHLIPLVELVPAPDTAPEAVRFVRDLMRELGQSPIMLTREINGFVVNRLQSAVLGEAFRLVEDGICTPAEVDAAMADGLGLRWCFMGPFATIDLNAAHGVAEYCANLGPMYHGLAREQADPREWGADLVSAVEARMRSAVPAQALPERRRWRDRFLARIVDAKRAIRKELGA</sequence>
<keyword evidence="5" id="KW-0597">Phosphoprotein</keyword>
<name>A0A6N0JQ11_ACHDE</name>
<evidence type="ECO:0000256" key="6">
    <source>
        <dbReference type="ARBA" id="ARBA00023002"/>
    </source>
</evidence>
<dbReference type="InterPro" id="IPR022694">
    <property type="entry name" value="3-OHacyl-CoA_DH"/>
</dbReference>
<evidence type="ECO:0000256" key="5">
    <source>
        <dbReference type="ARBA" id="ARBA00022553"/>
    </source>
</evidence>
<evidence type="ECO:0000256" key="7">
    <source>
        <dbReference type="ARBA" id="ARBA00023027"/>
    </source>
</evidence>
<dbReference type="SUPFAM" id="SSF51735">
    <property type="entry name" value="NAD(P)-binding Rossmann-fold domains"/>
    <property type="match status" value="1"/>
</dbReference>
<evidence type="ECO:0000313" key="14">
    <source>
        <dbReference type="Proteomes" id="UP000509782"/>
    </source>
</evidence>
<feature type="domain" description="3-hydroxyacyl-CoA dehydrogenase C-terminal" evidence="11">
    <location>
        <begin position="171"/>
        <end position="238"/>
    </location>
</feature>
<dbReference type="Pfam" id="PF02737">
    <property type="entry name" value="3HCDH_N"/>
    <property type="match status" value="1"/>
</dbReference>
<dbReference type="InterPro" id="IPR006176">
    <property type="entry name" value="3-OHacyl-CoA_DH_NAD-bd"/>
</dbReference>
<dbReference type="GO" id="GO:0050104">
    <property type="term" value="F:L-gulonate 3-dehydrogenase activity"/>
    <property type="evidence" value="ECO:0007669"/>
    <property type="project" value="UniProtKB-EC"/>
</dbReference>
<reference evidence="13 14" key="1">
    <citation type="submission" date="2020-05" db="EMBL/GenBank/DDBJ databases">
        <title>FDA dAtabase for Regulatory Grade micrObial Sequences (FDA-ARGOS): Supporting development and validation of Infectious Disease Dx tests.</title>
        <authorList>
            <person name="Sproer C."/>
            <person name="Gronow S."/>
            <person name="Severitt S."/>
            <person name="Schroder I."/>
            <person name="Tallon L."/>
            <person name="Sadzewicz L."/>
            <person name="Zhao X."/>
            <person name="Vavikolanu K."/>
            <person name="Mehta A."/>
            <person name="Aluvathingal J."/>
            <person name="Nadendla S."/>
            <person name="Myers T."/>
            <person name="Yan Y."/>
            <person name="Sichtig H."/>
        </authorList>
    </citation>
    <scope>NUCLEOTIDE SEQUENCE [LARGE SCALE GENOMIC DNA]</scope>
    <source>
        <strain evidence="13 14">FDAARGOS_787</strain>
    </source>
</reference>
<evidence type="ECO:0000256" key="9">
    <source>
        <dbReference type="ARBA" id="ARBA00042709"/>
    </source>
</evidence>
<evidence type="ECO:0000256" key="2">
    <source>
        <dbReference type="ARBA" id="ARBA00009463"/>
    </source>
</evidence>
<dbReference type="AlphaFoldDB" id="A0A6N0JQ11"/>
<dbReference type="InterPro" id="IPR013328">
    <property type="entry name" value="6PGD_dom2"/>
</dbReference>
<keyword evidence="4" id="KW-0963">Cytoplasm</keyword>
<dbReference type="Proteomes" id="UP000509782">
    <property type="component" value="Chromosome"/>
</dbReference>
<comment type="similarity">
    <text evidence="2">Belongs to the 3-hydroxyacyl-CoA dehydrogenase family.</text>
</comment>
<dbReference type="PROSITE" id="PS00067">
    <property type="entry name" value="3HCDH"/>
    <property type="match status" value="1"/>
</dbReference>
<evidence type="ECO:0000256" key="10">
    <source>
        <dbReference type="PIRSR" id="PIRSR000105-1"/>
    </source>
</evidence>
<feature type="domain" description="3-hydroxyacyl-CoA dehydrogenase NAD binding" evidence="12">
    <location>
        <begin position="4"/>
        <end position="165"/>
    </location>
</feature>
<dbReference type="InterPro" id="IPR008927">
    <property type="entry name" value="6-PGluconate_DH-like_C_sf"/>
</dbReference>
<dbReference type="GO" id="GO:0005737">
    <property type="term" value="C:cytoplasm"/>
    <property type="evidence" value="ECO:0007669"/>
    <property type="project" value="UniProtKB-SubCell"/>
</dbReference>
<dbReference type="SUPFAM" id="SSF48179">
    <property type="entry name" value="6-phosphogluconate dehydrogenase C-terminal domain-like"/>
    <property type="match status" value="1"/>
</dbReference>
<keyword evidence="6 13" id="KW-0560">Oxidoreductase</keyword>
<dbReference type="EMBL" id="CP054569">
    <property type="protein sequence ID" value="QKQ48820.1"/>
    <property type="molecule type" value="Genomic_DNA"/>
</dbReference>
<dbReference type="InterPro" id="IPR006180">
    <property type="entry name" value="3-OHacyl-CoA_DH_CS"/>
</dbReference>
<dbReference type="RefSeq" id="WP_174716812.1">
    <property type="nucleotide sequence ID" value="NZ_CP054569.1"/>
</dbReference>
<evidence type="ECO:0000256" key="3">
    <source>
        <dbReference type="ARBA" id="ARBA00011738"/>
    </source>
</evidence>
<organism evidence="13 14">
    <name type="scientific">Achromobacter denitrificans</name>
    <name type="common">Alcaligenes denitrificans</name>
    <dbReference type="NCBI Taxonomy" id="32002"/>
    <lineage>
        <taxon>Bacteria</taxon>
        <taxon>Pseudomonadati</taxon>
        <taxon>Pseudomonadota</taxon>
        <taxon>Betaproteobacteria</taxon>
        <taxon>Burkholderiales</taxon>
        <taxon>Alcaligenaceae</taxon>
        <taxon>Achromobacter</taxon>
    </lineage>
</organism>
<comment type="subcellular location">
    <subcellularLocation>
        <location evidence="1">Cytoplasm</location>
    </subcellularLocation>
</comment>
<dbReference type="PANTHER" id="PTHR48075">
    <property type="entry name" value="3-HYDROXYACYL-COA DEHYDROGENASE FAMILY PROTEIN"/>
    <property type="match status" value="1"/>
</dbReference>
<evidence type="ECO:0000259" key="11">
    <source>
        <dbReference type="Pfam" id="PF00725"/>
    </source>
</evidence>
<evidence type="ECO:0000256" key="1">
    <source>
        <dbReference type="ARBA" id="ARBA00004496"/>
    </source>
</evidence>
<evidence type="ECO:0000256" key="4">
    <source>
        <dbReference type="ARBA" id="ARBA00022490"/>
    </source>
</evidence>
<evidence type="ECO:0000256" key="8">
    <source>
        <dbReference type="ARBA" id="ARBA00038962"/>
    </source>
</evidence>
<protein>
    <recommendedName>
        <fullName evidence="9">L-gulonate 3-dehydrogenase</fullName>
        <ecNumber evidence="8">1.1.1.45</ecNumber>
    </recommendedName>
    <alternativeName>
        <fullName evidence="9">L-gulonate 3-dehydrogenase</fullName>
    </alternativeName>
</protein>
<dbReference type="NCBIfam" id="NF004783">
    <property type="entry name" value="PRK06129.1"/>
    <property type="match status" value="1"/>
</dbReference>
<dbReference type="InterPro" id="IPR036291">
    <property type="entry name" value="NAD(P)-bd_dom_sf"/>
</dbReference>
<dbReference type="GO" id="GO:0070403">
    <property type="term" value="F:NAD+ binding"/>
    <property type="evidence" value="ECO:0007669"/>
    <property type="project" value="InterPro"/>
</dbReference>
<evidence type="ECO:0000313" key="13">
    <source>
        <dbReference type="EMBL" id="QKQ48820.1"/>
    </source>
</evidence>
<dbReference type="EC" id="1.1.1.45" evidence="8"/>
<gene>
    <name evidence="13" type="ORF">FOC81_19860</name>
</gene>
<dbReference type="PIRSF" id="PIRSF000105">
    <property type="entry name" value="HCDH"/>
    <property type="match status" value="1"/>
</dbReference>
<accession>A0A6N0JQ11</accession>
<dbReference type="InterPro" id="IPR006108">
    <property type="entry name" value="3HC_DH_C"/>
</dbReference>
<proteinExistence type="inferred from homology"/>
<evidence type="ECO:0000259" key="12">
    <source>
        <dbReference type="Pfam" id="PF02737"/>
    </source>
</evidence>
<keyword evidence="7" id="KW-0520">NAD</keyword>
<dbReference type="Gene3D" id="1.10.1040.10">
    <property type="entry name" value="N-(1-d-carboxylethyl)-l-norvaline Dehydrogenase, domain 2"/>
    <property type="match status" value="1"/>
</dbReference>
<comment type="subunit">
    <text evidence="3">Homodimer.</text>
</comment>
<dbReference type="Gene3D" id="3.40.50.720">
    <property type="entry name" value="NAD(P)-binding Rossmann-like Domain"/>
    <property type="match status" value="1"/>
</dbReference>
<dbReference type="Pfam" id="PF00725">
    <property type="entry name" value="3HCDH"/>
    <property type="match status" value="1"/>
</dbReference>
<feature type="site" description="Important for catalytic activity" evidence="10">
    <location>
        <position position="124"/>
    </location>
</feature>